<evidence type="ECO:0000256" key="6">
    <source>
        <dbReference type="SAM" id="Phobius"/>
    </source>
</evidence>
<evidence type="ECO:0000256" key="5">
    <source>
        <dbReference type="ARBA" id="ARBA00023136"/>
    </source>
</evidence>
<evidence type="ECO:0000256" key="1">
    <source>
        <dbReference type="ARBA" id="ARBA00004374"/>
    </source>
</evidence>
<evidence type="ECO:0000313" key="7">
    <source>
        <dbReference type="Proteomes" id="UP000695000"/>
    </source>
</evidence>
<dbReference type="GeneID" id="108567635"/>
<comment type="similarity">
    <text evidence="2">Belongs to the FUN14 family.</text>
</comment>
<keyword evidence="5 6" id="KW-0472">Membrane</keyword>
<accession>A0ABM1NA68</accession>
<feature type="transmembrane region" description="Helical" evidence="6">
    <location>
        <begin position="60"/>
        <end position="84"/>
    </location>
</feature>
<dbReference type="RefSeq" id="XP_017783718.1">
    <property type="nucleotide sequence ID" value="XM_017928229.1"/>
</dbReference>
<evidence type="ECO:0000256" key="3">
    <source>
        <dbReference type="ARBA" id="ARBA00022692"/>
    </source>
</evidence>
<gene>
    <name evidence="8" type="primary">LOC108567635</name>
</gene>
<evidence type="ECO:0000256" key="2">
    <source>
        <dbReference type="ARBA" id="ARBA00009160"/>
    </source>
</evidence>
<name>A0ABM1NA68_NICVS</name>
<dbReference type="InterPro" id="IPR007014">
    <property type="entry name" value="FUN14"/>
</dbReference>
<keyword evidence="4 6" id="KW-1133">Transmembrane helix</keyword>
<protein>
    <submittedName>
        <fullName evidence="8">FUN14 domain-containing protein 1-like</fullName>
    </submittedName>
</protein>
<organism evidence="7 8">
    <name type="scientific">Nicrophorus vespilloides</name>
    <name type="common">Boreal carrion beetle</name>
    <dbReference type="NCBI Taxonomy" id="110193"/>
    <lineage>
        <taxon>Eukaryota</taxon>
        <taxon>Metazoa</taxon>
        <taxon>Ecdysozoa</taxon>
        <taxon>Arthropoda</taxon>
        <taxon>Hexapoda</taxon>
        <taxon>Insecta</taxon>
        <taxon>Pterygota</taxon>
        <taxon>Neoptera</taxon>
        <taxon>Endopterygota</taxon>
        <taxon>Coleoptera</taxon>
        <taxon>Polyphaga</taxon>
        <taxon>Staphyliniformia</taxon>
        <taxon>Silphidae</taxon>
        <taxon>Nicrophorinae</taxon>
        <taxon>Nicrophorus</taxon>
    </lineage>
</organism>
<reference evidence="8" key="1">
    <citation type="submission" date="2025-08" db="UniProtKB">
        <authorList>
            <consortium name="RefSeq"/>
        </authorList>
    </citation>
    <scope>IDENTIFICATION</scope>
    <source>
        <tissue evidence="8">Whole Larva</tissue>
    </source>
</reference>
<dbReference type="PANTHER" id="PTHR21346">
    <property type="entry name" value="FUN14 DOMAIN CONTAINING"/>
    <property type="match status" value="1"/>
</dbReference>
<keyword evidence="7" id="KW-1185">Reference proteome</keyword>
<evidence type="ECO:0000256" key="4">
    <source>
        <dbReference type="ARBA" id="ARBA00022989"/>
    </source>
</evidence>
<dbReference type="Proteomes" id="UP000695000">
    <property type="component" value="Unplaced"/>
</dbReference>
<keyword evidence="3 6" id="KW-0812">Transmembrane</keyword>
<evidence type="ECO:0000313" key="8">
    <source>
        <dbReference type="RefSeq" id="XP_017783718.1"/>
    </source>
</evidence>
<proteinExistence type="inferred from homology"/>
<dbReference type="PANTHER" id="PTHR21346:SF0">
    <property type="entry name" value="RE45833P"/>
    <property type="match status" value="1"/>
</dbReference>
<comment type="subcellular location">
    <subcellularLocation>
        <location evidence="1">Mitochondrion outer membrane</location>
        <topology evidence="1">Multi-pass membrane protein</topology>
    </subcellularLocation>
</comment>
<sequence length="151" mass="16485">MSTAGEKTVKNYVLSNPTTKKLKNCEEMSRKDESIIDKIAKHVGESSPSNQLLVGSSSGMMIGFISMKIGKIVALVIGGGILLMQLAKESNFIKINWNRINNKLDKFIGNAEGTLQKKNSKFMTRLLHFTKTNVSFTSSFAGGFFIAVGCS</sequence>
<dbReference type="Pfam" id="PF04930">
    <property type="entry name" value="FUN14"/>
    <property type="match status" value="1"/>
</dbReference>